<evidence type="ECO:0000313" key="10">
    <source>
        <dbReference type="Proteomes" id="UP000000271"/>
    </source>
</evidence>
<dbReference type="Pfam" id="PF01758">
    <property type="entry name" value="SBF"/>
    <property type="match status" value="1"/>
</dbReference>
<feature type="transmembrane region" description="Helical" evidence="8">
    <location>
        <begin position="240"/>
        <end position="259"/>
    </location>
</feature>
<dbReference type="PANTHER" id="PTHR43057:SF1">
    <property type="entry name" value="ARSENICAL-RESISTANCE PROTEIN 3"/>
    <property type="match status" value="1"/>
</dbReference>
<evidence type="ECO:0000256" key="4">
    <source>
        <dbReference type="ARBA" id="ARBA00022475"/>
    </source>
</evidence>
<evidence type="ECO:0000256" key="5">
    <source>
        <dbReference type="ARBA" id="ARBA00022692"/>
    </source>
</evidence>
<keyword evidence="4" id="KW-1003">Cell membrane</keyword>
<accession>D6XXR8</accession>
<feature type="transmembrane region" description="Helical" evidence="8">
    <location>
        <begin position="300"/>
        <end position="322"/>
    </location>
</feature>
<reference evidence="9" key="1">
    <citation type="submission" date="2009-10" db="EMBL/GenBank/DDBJ databases">
        <title>Complete sequence of Bacillus selenitireducens MLS10.</title>
        <authorList>
            <consortium name="US DOE Joint Genome Institute"/>
            <person name="Lucas S."/>
            <person name="Copeland A."/>
            <person name="Lapidus A."/>
            <person name="Glavina del Rio T."/>
            <person name="Dalin E."/>
            <person name="Tice H."/>
            <person name="Bruce D."/>
            <person name="Goodwin L."/>
            <person name="Pitluck S."/>
            <person name="Sims D."/>
            <person name="Brettin T."/>
            <person name="Detter J.C."/>
            <person name="Han C."/>
            <person name="Larimer F."/>
            <person name="Land M."/>
            <person name="Hauser L."/>
            <person name="Kyrpides N."/>
            <person name="Ovchinnikova G."/>
            <person name="Stolz J."/>
        </authorList>
    </citation>
    <scope>NUCLEOTIDE SEQUENCE [LARGE SCALE GENOMIC DNA]</scope>
    <source>
        <strain evidence="9">MLS10</strain>
    </source>
</reference>
<dbReference type="AlphaFoldDB" id="D6XXR8"/>
<feature type="transmembrane region" description="Helical" evidence="8">
    <location>
        <begin position="265"/>
        <end position="288"/>
    </location>
</feature>
<evidence type="ECO:0000256" key="8">
    <source>
        <dbReference type="SAM" id="Phobius"/>
    </source>
</evidence>
<organism evidence="9 10">
    <name type="scientific">Bacillus selenitireducens (strain ATCC 700615 / DSM 15326 / MLS10)</name>
    <dbReference type="NCBI Taxonomy" id="439292"/>
    <lineage>
        <taxon>Bacteria</taxon>
        <taxon>Bacillati</taxon>
        <taxon>Bacillota</taxon>
        <taxon>Bacilli</taxon>
        <taxon>Bacillales</taxon>
        <taxon>Bacillaceae</taxon>
        <taxon>Salisediminibacterium</taxon>
    </lineage>
</organism>
<protein>
    <submittedName>
        <fullName evidence="9">Bile acid:sodium symporter</fullName>
    </submittedName>
</protein>
<evidence type="ECO:0000256" key="6">
    <source>
        <dbReference type="ARBA" id="ARBA00022989"/>
    </source>
</evidence>
<dbReference type="STRING" id="439292.Bsel_2611"/>
<feature type="transmembrane region" description="Helical" evidence="8">
    <location>
        <begin position="328"/>
        <end position="351"/>
    </location>
</feature>
<dbReference type="EMBL" id="CP001791">
    <property type="protein sequence ID" value="ADI00111.1"/>
    <property type="molecule type" value="Genomic_DNA"/>
</dbReference>
<dbReference type="eggNOG" id="COG0798">
    <property type="taxonomic scope" value="Bacteria"/>
</dbReference>
<proteinExistence type="inferred from homology"/>
<dbReference type="GO" id="GO:0015104">
    <property type="term" value="F:antimonite transmembrane transporter activity"/>
    <property type="evidence" value="ECO:0007669"/>
    <property type="project" value="TreeGrafter"/>
</dbReference>
<gene>
    <name evidence="9" type="ordered locus">Bsel_2611</name>
</gene>
<evidence type="ECO:0000313" key="9">
    <source>
        <dbReference type="EMBL" id="ADI00111.1"/>
    </source>
</evidence>
<comment type="subcellular location">
    <subcellularLocation>
        <location evidence="1">Cell membrane</location>
        <topology evidence="1">Multi-pass membrane protein</topology>
    </subcellularLocation>
</comment>
<keyword evidence="5 8" id="KW-0812">Transmembrane</keyword>
<keyword evidence="3" id="KW-0813">Transport</keyword>
<dbReference type="InterPro" id="IPR038770">
    <property type="entry name" value="Na+/solute_symporter_sf"/>
</dbReference>
<keyword evidence="7 8" id="KW-0472">Membrane</keyword>
<dbReference type="Gene3D" id="1.20.1530.20">
    <property type="match status" value="1"/>
</dbReference>
<keyword evidence="10" id="KW-1185">Reference proteome</keyword>
<dbReference type="Proteomes" id="UP000000271">
    <property type="component" value="Chromosome"/>
</dbReference>
<dbReference type="GO" id="GO:0015297">
    <property type="term" value="F:antiporter activity"/>
    <property type="evidence" value="ECO:0007669"/>
    <property type="project" value="InterPro"/>
</dbReference>
<dbReference type="PANTHER" id="PTHR43057">
    <property type="entry name" value="ARSENITE EFFLUX TRANSPORTER"/>
    <property type="match status" value="1"/>
</dbReference>
<keyword evidence="6 8" id="KW-1133">Transmembrane helix</keyword>
<feature type="transmembrane region" description="Helical" evidence="8">
    <location>
        <begin position="73"/>
        <end position="95"/>
    </location>
</feature>
<evidence type="ECO:0000256" key="1">
    <source>
        <dbReference type="ARBA" id="ARBA00004651"/>
    </source>
</evidence>
<feature type="transmembrane region" description="Helical" evidence="8">
    <location>
        <begin position="107"/>
        <end position="130"/>
    </location>
</feature>
<dbReference type="InterPro" id="IPR002657">
    <property type="entry name" value="BilAc:Na_symport/Acr3"/>
</dbReference>
<evidence type="ECO:0000256" key="2">
    <source>
        <dbReference type="ARBA" id="ARBA00010110"/>
    </source>
</evidence>
<feature type="transmembrane region" description="Helical" evidence="8">
    <location>
        <begin position="201"/>
        <end position="219"/>
    </location>
</feature>
<dbReference type="KEGG" id="bse:Bsel_2611"/>
<comment type="similarity">
    <text evidence="2">Belongs to the arsenical resistance-3 (ACR3) (TC 2.A.59) family.</text>
</comment>
<sequence>MFSLMKPIQYPVVSHSSSGIPNHRHISYTIQSNHYARNRGLLMQLIEKWYTLIIVTAVTAGLILGQWSKVASFAEQLIVPLLMGMLYVTFLQIPLQAIREALTNVRFTALSLILNFIWTPLLAWGLALVFLSGEPALYIGFIMLMVTPCTDWYLVFTGIAKGNTALSTAILPVNLLLQIVLLPVYLLLFGGMTGTVHLDPLLSGILFVLIIPFLLARMTDAVLKRHSAIRNRVMQTLSPMPILLLSLAICAMFASQGSLLLNNLYLLVLLLIPIILFFLVNLAVSQITGQKVGLAYPDRVSLSMTTLARNSPVALAIAITAFPDQPLIALTLVIGHLLELPILALVSKVLLVRKPSRTT</sequence>
<dbReference type="HOGENOM" id="CLU_022869_1_1_9"/>
<dbReference type="GO" id="GO:0015105">
    <property type="term" value="F:arsenite transmembrane transporter activity"/>
    <property type="evidence" value="ECO:0007669"/>
    <property type="project" value="TreeGrafter"/>
</dbReference>
<evidence type="ECO:0000256" key="7">
    <source>
        <dbReference type="ARBA" id="ARBA00023136"/>
    </source>
</evidence>
<evidence type="ECO:0000256" key="3">
    <source>
        <dbReference type="ARBA" id="ARBA00022448"/>
    </source>
</evidence>
<dbReference type="InterPro" id="IPR004706">
    <property type="entry name" value="Arsenical-R_Acr3"/>
</dbReference>
<feature type="transmembrane region" description="Helical" evidence="8">
    <location>
        <begin position="136"/>
        <end position="156"/>
    </location>
</feature>
<feature type="transmembrane region" description="Helical" evidence="8">
    <location>
        <begin position="168"/>
        <end position="189"/>
    </location>
</feature>
<name>D6XXR8_BACIE</name>
<feature type="transmembrane region" description="Helical" evidence="8">
    <location>
        <begin position="49"/>
        <end position="67"/>
    </location>
</feature>
<dbReference type="GO" id="GO:0005886">
    <property type="term" value="C:plasma membrane"/>
    <property type="evidence" value="ECO:0007669"/>
    <property type="project" value="UniProtKB-SubCell"/>
</dbReference>